<evidence type="ECO:0000313" key="3">
    <source>
        <dbReference type="Proteomes" id="UP000238356"/>
    </source>
</evidence>
<sequence length="137" mass="15128">MSTFKNADEVYTYIGGIFDIATKEQAFVEATAGTGLVVKLIQTDPDAVLVIDFPGQKVTTGEAARDLDATVQLRMSSDNSNRFWQGKLNFTLAMAQRKVKLDGKRSVALKLLPLTSGLFDVYKKLLVDNGREDLLIR</sequence>
<proteinExistence type="predicted"/>
<dbReference type="InterPro" id="IPR036527">
    <property type="entry name" value="SCP2_sterol-bd_dom_sf"/>
</dbReference>
<dbReference type="Gene3D" id="3.30.1050.10">
    <property type="entry name" value="SCP2 sterol-binding domain"/>
    <property type="match status" value="1"/>
</dbReference>
<evidence type="ECO:0000259" key="1">
    <source>
        <dbReference type="Pfam" id="PF02036"/>
    </source>
</evidence>
<dbReference type="InterPro" id="IPR003033">
    <property type="entry name" value="SCP2_sterol-bd_dom"/>
</dbReference>
<organism evidence="2 3">
    <name type="scientific">Nocardia nova</name>
    <dbReference type="NCBI Taxonomy" id="37330"/>
    <lineage>
        <taxon>Bacteria</taxon>
        <taxon>Bacillati</taxon>
        <taxon>Actinomycetota</taxon>
        <taxon>Actinomycetes</taxon>
        <taxon>Mycobacteriales</taxon>
        <taxon>Nocardiaceae</taxon>
        <taxon>Nocardia</taxon>
    </lineage>
</organism>
<dbReference type="RefSeq" id="WP_063009820.1">
    <property type="nucleotide sequence ID" value="NZ_JAHUVX010000007.1"/>
</dbReference>
<dbReference type="EMBL" id="PSZD01000008">
    <property type="protein sequence ID" value="PPJ28219.1"/>
    <property type="molecule type" value="Genomic_DNA"/>
</dbReference>
<keyword evidence="3" id="KW-1185">Reference proteome</keyword>
<feature type="domain" description="SCP2" evidence="1">
    <location>
        <begin position="29"/>
        <end position="111"/>
    </location>
</feature>
<reference evidence="2 3" key="1">
    <citation type="submission" date="2018-02" db="EMBL/GenBank/DDBJ databases">
        <title>8 Nocardia nova and 1 Nocardia cyriacigeorgica strain used for evolution to TMP-SMX.</title>
        <authorList>
            <person name="Mehta H."/>
            <person name="Weng J."/>
            <person name="Shamoo Y."/>
        </authorList>
    </citation>
    <scope>NUCLEOTIDE SEQUENCE [LARGE SCALE GENOMIC DNA]</scope>
    <source>
        <strain evidence="2 3">BAA2227</strain>
    </source>
</reference>
<dbReference type="SUPFAM" id="SSF55718">
    <property type="entry name" value="SCP-like"/>
    <property type="match status" value="1"/>
</dbReference>
<dbReference type="Pfam" id="PF02036">
    <property type="entry name" value="SCP2"/>
    <property type="match status" value="1"/>
</dbReference>
<protein>
    <recommendedName>
        <fullName evidence="1">SCP2 domain-containing protein</fullName>
    </recommendedName>
</protein>
<comment type="caution">
    <text evidence="2">The sequence shown here is derived from an EMBL/GenBank/DDBJ whole genome shotgun (WGS) entry which is preliminary data.</text>
</comment>
<evidence type="ECO:0000313" key="2">
    <source>
        <dbReference type="EMBL" id="PPJ28219.1"/>
    </source>
</evidence>
<name>A0A2S6A6S6_9NOCA</name>
<gene>
    <name evidence="2" type="ORF">C5F51_15560</name>
</gene>
<dbReference type="AlphaFoldDB" id="A0A2S6A6S6"/>
<dbReference type="Proteomes" id="UP000238356">
    <property type="component" value="Unassembled WGS sequence"/>
</dbReference>
<accession>A0A2S6A6S6</accession>
<dbReference type="GeneID" id="66723554"/>